<proteinExistence type="predicted"/>
<dbReference type="AlphaFoldDB" id="A0AA37QDY0"/>
<reference evidence="2" key="1">
    <citation type="submission" date="2022-09" db="EMBL/GenBank/DDBJ databases">
        <title>Draft genome sequence of Coprococcus comes strain 31264.</title>
        <authorList>
            <person name="Atsushi H."/>
            <person name="Moriya O."/>
            <person name="Mitsuo S."/>
        </authorList>
    </citation>
    <scope>NUCLEOTIDE SEQUENCE</scope>
    <source>
        <strain evidence="2">JCM 31264</strain>
    </source>
</reference>
<reference evidence="2" key="2">
    <citation type="submission" date="2022-11" db="EMBL/GenBank/DDBJ databases">
        <title>Draft genome sequence of Coprococcus comes strain 31264.</title>
        <authorList>
            <person name="Hisatomi A."/>
            <person name="Ohkuma M."/>
            <person name="Sakamoto M."/>
        </authorList>
    </citation>
    <scope>NUCLEOTIDE SEQUENCE</scope>
    <source>
        <strain evidence="2">JCM 31264</strain>
    </source>
</reference>
<accession>A0AA37QDY0</accession>
<gene>
    <name evidence="2" type="ORF">comes_26160</name>
</gene>
<sequence>MRNRNYIRIKEGIKKINRKKILILIPIMYFLIIGCLTYAGEWLLGKMGSPFSTELYLVIFYALMIVLLSAGMIGILCMLGTPIKSKKIEGQLIDIGFTDKEGNAPILLSKEKDKKGV</sequence>
<comment type="caution">
    <text evidence="2">The sequence shown here is derived from an EMBL/GenBank/DDBJ whole genome shotgun (WGS) entry which is preliminary data.</text>
</comment>
<name>A0AA37QDY0_9FIRM</name>
<dbReference type="Proteomes" id="UP001145109">
    <property type="component" value="Unassembled WGS sequence"/>
</dbReference>
<evidence type="ECO:0000256" key="1">
    <source>
        <dbReference type="SAM" id="Phobius"/>
    </source>
</evidence>
<keyword evidence="1" id="KW-1133">Transmembrane helix</keyword>
<feature type="transmembrane region" description="Helical" evidence="1">
    <location>
        <begin position="21"/>
        <end position="39"/>
    </location>
</feature>
<dbReference type="RefSeq" id="WP_055249083.1">
    <property type="nucleotide sequence ID" value="NZ_BSCI01000017.1"/>
</dbReference>
<evidence type="ECO:0000313" key="3">
    <source>
        <dbReference type="Proteomes" id="UP001145109"/>
    </source>
</evidence>
<dbReference type="PROSITE" id="PS51257">
    <property type="entry name" value="PROKAR_LIPOPROTEIN"/>
    <property type="match status" value="1"/>
</dbReference>
<keyword evidence="1" id="KW-0812">Transmembrane</keyword>
<keyword evidence="1" id="KW-0472">Membrane</keyword>
<evidence type="ECO:0000313" key="2">
    <source>
        <dbReference type="EMBL" id="GLG88069.1"/>
    </source>
</evidence>
<organism evidence="2 3">
    <name type="scientific">Coprococcus comes</name>
    <dbReference type="NCBI Taxonomy" id="410072"/>
    <lineage>
        <taxon>Bacteria</taxon>
        <taxon>Bacillati</taxon>
        <taxon>Bacillota</taxon>
        <taxon>Clostridia</taxon>
        <taxon>Lachnospirales</taxon>
        <taxon>Lachnospiraceae</taxon>
        <taxon>Coprococcus</taxon>
    </lineage>
</organism>
<protein>
    <submittedName>
        <fullName evidence="2">Uncharacterized protein</fullName>
    </submittedName>
</protein>
<feature type="transmembrane region" description="Helical" evidence="1">
    <location>
        <begin position="59"/>
        <end position="79"/>
    </location>
</feature>
<dbReference type="EMBL" id="BSCI01000017">
    <property type="protein sequence ID" value="GLG88069.1"/>
    <property type="molecule type" value="Genomic_DNA"/>
</dbReference>